<keyword evidence="2" id="KW-0223">Dioxygenase</keyword>
<dbReference type="GO" id="GO:0051213">
    <property type="term" value="F:dioxygenase activity"/>
    <property type="evidence" value="ECO:0007669"/>
    <property type="project" value="UniProtKB-KW"/>
</dbReference>
<dbReference type="OrthoDB" id="8018325at2"/>
<dbReference type="Proteomes" id="UP000294746">
    <property type="component" value="Unassembled WGS sequence"/>
</dbReference>
<dbReference type="InterPro" id="IPR029068">
    <property type="entry name" value="Glyas_Bleomycin-R_OHBP_Dase"/>
</dbReference>
<dbReference type="Gene3D" id="3.10.180.10">
    <property type="entry name" value="2,3-Dihydroxybiphenyl 1,2-Dioxygenase, domain 1"/>
    <property type="match status" value="1"/>
</dbReference>
<dbReference type="Pfam" id="PF22658">
    <property type="entry name" value="YycE-like_N"/>
    <property type="match status" value="1"/>
</dbReference>
<dbReference type="InterPro" id="IPR058997">
    <property type="entry name" value="YycE-like_C"/>
</dbReference>
<dbReference type="EMBL" id="SLXV01000044">
    <property type="protein sequence ID" value="TCP64031.1"/>
    <property type="molecule type" value="Genomic_DNA"/>
</dbReference>
<protein>
    <submittedName>
        <fullName evidence="2">Glyoxalase/bleomycin resistance protein/dioxygenase superfamily protein</fullName>
    </submittedName>
</protein>
<dbReference type="Pfam" id="PF22659">
    <property type="entry name" value="YycE-like_C"/>
    <property type="match status" value="1"/>
</dbReference>
<keyword evidence="2" id="KW-0560">Oxidoreductase</keyword>
<organism evidence="2 3">
    <name type="scientific">Baia soyae</name>
    <dbReference type="NCBI Taxonomy" id="1544746"/>
    <lineage>
        <taxon>Bacteria</taxon>
        <taxon>Bacillati</taxon>
        <taxon>Bacillota</taxon>
        <taxon>Bacilli</taxon>
        <taxon>Bacillales</taxon>
        <taxon>Thermoactinomycetaceae</taxon>
        <taxon>Baia</taxon>
    </lineage>
</organism>
<comment type="caution">
    <text evidence="2">The sequence shown here is derived from an EMBL/GenBank/DDBJ whole genome shotgun (WGS) entry which is preliminary data.</text>
</comment>
<proteinExistence type="predicted"/>
<dbReference type="RefSeq" id="WP_131849685.1">
    <property type="nucleotide sequence ID" value="NZ_SLXV01000044.1"/>
</dbReference>
<name>A0A4R2RVQ2_9BACL</name>
<dbReference type="AlphaFoldDB" id="A0A4R2RVQ2"/>
<keyword evidence="3" id="KW-1185">Reference proteome</keyword>
<reference evidence="2 3" key="1">
    <citation type="submission" date="2019-03" db="EMBL/GenBank/DDBJ databases">
        <title>Genomic Encyclopedia of Type Strains, Phase IV (KMG-IV): sequencing the most valuable type-strain genomes for metagenomic binning, comparative biology and taxonomic classification.</title>
        <authorList>
            <person name="Goeker M."/>
        </authorList>
    </citation>
    <scope>NUCLEOTIDE SEQUENCE [LARGE SCALE GENOMIC DNA]</scope>
    <source>
        <strain evidence="2 3">DSM 46831</strain>
    </source>
</reference>
<gene>
    <name evidence="2" type="ORF">EDD57_14419</name>
</gene>
<evidence type="ECO:0000313" key="2">
    <source>
        <dbReference type="EMBL" id="TCP64031.1"/>
    </source>
</evidence>
<accession>A0A4R2RVQ2</accession>
<dbReference type="InterPro" id="IPR037523">
    <property type="entry name" value="VOC_core"/>
</dbReference>
<sequence length="132" mass="14785">MNNIPFVQVRIARPTDQLEKVVSFYTEGLGLDKIGGFQDHDGYDGVMIGIPDATYHLEFTSHQKGSSCPAPTKDNLLVLYIPNEAVVREMVDRLANMGYFPVPPENPYWESKGITIEDPDGWRVVLMNTNGI</sequence>
<dbReference type="PROSITE" id="PS51819">
    <property type="entry name" value="VOC"/>
    <property type="match status" value="1"/>
</dbReference>
<feature type="domain" description="VOC" evidence="1">
    <location>
        <begin position="5"/>
        <end position="129"/>
    </location>
</feature>
<evidence type="ECO:0000313" key="3">
    <source>
        <dbReference type="Proteomes" id="UP000294746"/>
    </source>
</evidence>
<dbReference type="CDD" id="cd06587">
    <property type="entry name" value="VOC"/>
    <property type="match status" value="1"/>
</dbReference>
<dbReference type="SUPFAM" id="SSF54593">
    <property type="entry name" value="Glyoxalase/Bleomycin resistance protein/Dihydroxybiphenyl dioxygenase"/>
    <property type="match status" value="1"/>
</dbReference>
<evidence type="ECO:0000259" key="1">
    <source>
        <dbReference type="PROSITE" id="PS51819"/>
    </source>
</evidence>
<dbReference type="InterPro" id="IPR058998">
    <property type="entry name" value="YycE-like_N"/>
</dbReference>